<reference evidence="2 3" key="1">
    <citation type="journal article" name="Sci. Rep.">
        <title>Genome-scale phylogenetic analyses confirm Olpidium as the closest living zoosporic fungus to the non-flagellated, terrestrial fungi.</title>
        <authorList>
            <person name="Chang Y."/>
            <person name="Rochon D."/>
            <person name="Sekimoto S."/>
            <person name="Wang Y."/>
            <person name="Chovatia M."/>
            <person name="Sandor L."/>
            <person name="Salamov A."/>
            <person name="Grigoriev I.V."/>
            <person name="Stajich J.E."/>
            <person name="Spatafora J.W."/>
        </authorList>
    </citation>
    <scope>NUCLEOTIDE SEQUENCE [LARGE SCALE GENOMIC DNA]</scope>
    <source>
        <strain evidence="2">S191</strain>
    </source>
</reference>
<evidence type="ECO:0000256" key="1">
    <source>
        <dbReference type="SAM" id="MobiDB-lite"/>
    </source>
</evidence>
<evidence type="ECO:0000313" key="3">
    <source>
        <dbReference type="Proteomes" id="UP000673691"/>
    </source>
</evidence>
<dbReference type="PANTHER" id="PTHR14918">
    <property type="entry name" value="KICSTOR COMPLEX PROTEIN SZT2"/>
    <property type="match status" value="1"/>
</dbReference>
<sequence>HAPLSPTEAIAEVEARLEGLLKYQALHYLLGVKPVTKALLRFIYGQLSSRSPFSHAAHVQDIPLHLVRTHGRKLFLEELRRVDLGHLDLRHAGPYFYVSEKRDPASPPANEKSGPARGNGGDNAPPSSKPCRLQRFWFLLLPAPPVVRTCFFSKVIHAEEATAIIDHVARAVNRTVERVNRIILLRELNEKRICSAYLVTPDEAETSDANETLDDTSELESSDNALEVLHVRHPRKPSMRVSAKKFAPGQFACPLVFHKSCPLHWRLKPNQALNSIASTVMHPFFVGNRKNLFVIAKCQSVFYVKLYESGPGMLNNPAESDATEHASRRDSADRDEMRDEMRELSSTPAAGRAMSTPSVGPYDAQPVFIPTQTNPTPKKYLACIPTPKCSAECRELVMEVYGVDPVDKEITEDLVALLESRLTTNVTLSVISAFLARHVSLKLTMTKIVGFSVHTPREPQAVEEHVMRPSF</sequence>
<feature type="non-terminal residue" evidence="2">
    <location>
        <position position="1"/>
    </location>
</feature>
<dbReference type="OrthoDB" id="43547at2759"/>
<dbReference type="PANTHER" id="PTHR14918:SF3">
    <property type="entry name" value="KICSTOR COMPLEX PROTEIN SZT2"/>
    <property type="match status" value="1"/>
</dbReference>
<feature type="region of interest" description="Disordered" evidence="1">
    <location>
        <begin position="100"/>
        <end position="128"/>
    </location>
</feature>
<evidence type="ECO:0000313" key="2">
    <source>
        <dbReference type="EMBL" id="KAG5460965.1"/>
    </source>
</evidence>
<dbReference type="EMBL" id="JAEFCI010004406">
    <property type="protein sequence ID" value="KAG5460965.1"/>
    <property type="molecule type" value="Genomic_DNA"/>
</dbReference>
<accession>A0A8H7ZX35</accession>
<dbReference type="InterPro" id="IPR033228">
    <property type="entry name" value="SZT2"/>
</dbReference>
<keyword evidence="3" id="KW-1185">Reference proteome</keyword>
<dbReference type="Proteomes" id="UP000673691">
    <property type="component" value="Unassembled WGS sequence"/>
</dbReference>
<dbReference type="AlphaFoldDB" id="A0A8H7ZX35"/>
<organism evidence="2 3">
    <name type="scientific">Olpidium bornovanus</name>
    <dbReference type="NCBI Taxonomy" id="278681"/>
    <lineage>
        <taxon>Eukaryota</taxon>
        <taxon>Fungi</taxon>
        <taxon>Fungi incertae sedis</taxon>
        <taxon>Olpidiomycota</taxon>
        <taxon>Olpidiomycotina</taxon>
        <taxon>Olpidiomycetes</taxon>
        <taxon>Olpidiales</taxon>
        <taxon>Olpidiaceae</taxon>
        <taxon>Olpidium</taxon>
    </lineage>
</organism>
<feature type="region of interest" description="Disordered" evidence="1">
    <location>
        <begin position="314"/>
        <end position="356"/>
    </location>
</feature>
<name>A0A8H7ZX35_9FUNG</name>
<dbReference type="GO" id="GO:0005777">
    <property type="term" value="C:peroxisome"/>
    <property type="evidence" value="ECO:0007669"/>
    <property type="project" value="InterPro"/>
</dbReference>
<feature type="compositionally biased region" description="Basic and acidic residues" evidence="1">
    <location>
        <begin position="322"/>
        <end position="343"/>
    </location>
</feature>
<gene>
    <name evidence="2" type="ORF">BJ554DRAFT_6921</name>
</gene>
<proteinExistence type="predicted"/>
<protein>
    <submittedName>
        <fullName evidence="2">Uncharacterized protein</fullName>
    </submittedName>
</protein>
<comment type="caution">
    <text evidence="2">The sequence shown here is derived from an EMBL/GenBank/DDBJ whole genome shotgun (WGS) entry which is preliminary data.</text>
</comment>